<dbReference type="CDD" id="cd01130">
    <property type="entry name" value="VirB11-like_ATPase"/>
    <property type="match status" value="1"/>
</dbReference>
<comment type="similarity">
    <text evidence="1">Belongs to the GSP E family.</text>
</comment>
<feature type="domain" description="Bacterial type II secretion system protein E" evidence="3">
    <location>
        <begin position="152"/>
        <end position="424"/>
    </location>
</feature>
<gene>
    <name evidence="4" type="ORF">AKJ57_01940</name>
</gene>
<keyword evidence="5" id="KW-1185">Reference proteome</keyword>
<dbReference type="Pfam" id="PF00437">
    <property type="entry name" value="T2SSE"/>
    <property type="match status" value="1"/>
</dbReference>
<evidence type="ECO:0000256" key="1">
    <source>
        <dbReference type="ARBA" id="ARBA00006611"/>
    </source>
</evidence>
<sequence>MGEGESIPLRSSISTGASEETTEIPEISTRAVGEPEIEEVLESTEHAEIYRTKRGSQPYYKVDLPELSSEEREIMREVREQAIEEIEIDPRNVADVEEREELFYQGVKERLEDEELPREVSDAKLDQMVKIIVRDMIGFGLLDILLEDDDLEDILVTATGKPVYVYHRRHGMCVTNIRFENEDELLHQIEKMGRRVGRRIDQQNPLLDATLPDGSRVNATIPPASLDGPTLSIRKFRRNPLTIVDIINYDTLSIDVAAFLWLAVEGLGIKPSNIIFAGGTACGKTTTMNAFSAFVPDRERIISIEDTAELNLPHKHWVRLETRPPNVEGRGEITMDDLVKNALRMRPDRIVVGEVRGPEAMTMFTGMNTGHDGCMGTIHSNSARETVTRLTEKPMDVPEVMIPALDAVVMQQRIHHRKMGQIRRITEIAEVMGFENGKPQLSRIYKWNAKKDALGSTGVPSTIKKTIADFAGMEGSEIEREIKRRAVVLEWLREKEIRDVYKVGEVVQEYYRDPDAFFENIELEGLREE</sequence>
<proteinExistence type="inferred from homology"/>
<dbReference type="GO" id="GO:0016887">
    <property type="term" value="F:ATP hydrolysis activity"/>
    <property type="evidence" value="ECO:0007669"/>
    <property type="project" value="InterPro"/>
</dbReference>
<evidence type="ECO:0000313" key="5">
    <source>
        <dbReference type="Proteomes" id="UP000070163"/>
    </source>
</evidence>
<protein>
    <recommendedName>
        <fullName evidence="3">Bacterial type II secretion system protein E domain-containing protein</fullName>
    </recommendedName>
</protein>
<dbReference type="InterPro" id="IPR050921">
    <property type="entry name" value="T4SS_GSP_E_ATPase"/>
</dbReference>
<dbReference type="PANTHER" id="PTHR30486:SF15">
    <property type="entry name" value="TYPE II_IV SECRETION SYSTEM ATPASE"/>
    <property type="match status" value="1"/>
</dbReference>
<dbReference type="SUPFAM" id="SSF52540">
    <property type="entry name" value="P-loop containing nucleoside triphosphate hydrolases"/>
    <property type="match status" value="1"/>
</dbReference>
<accession>A0A133UAN1</accession>
<feature type="region of interest" description="Disordered" evidence="2">
    <location>
        <begin position="1"/>
        <end position="29"/>
    </location>
</feature>
<dbReference type="AlphaFoldDB" id="A0A133UAN1"/>
<dbReference type="PATRIC" id="fig|1698259.3.peg.357"/>
<dbReference type="PANTHER" id="PTHR30486">
    <property type="entry name" value="TWITCHING MOTILITY PROTEIN PILT"/>
    <property type="match status" value="1"/>
</dbReference>
<dbReference type="EMBL" id="LHXJ01000015">
    <property type="protein sequence ID" value="KXA91257.1"/>
    <property type="molecule type" value="Genomic_DNA"/>
</dbReference>
<reference evidence="4 5" key="1">
    <citation type="journal article" date="2016" name="Sci. Rep.">
        <title>Metabolic traits of an uncultured archaeal lineage -MSBL1- from brine pools of the Red Sea.</title>
        <authorList>
            <person name="Mwirichia R."/>
            <person name="Alam I."/>
            <person name="Rashid M."/>
            <person name="Vinu M."/>
            <person name="Ba-Alawi W."/>
            <person name="Anthony Kamau A."/>
            <person name="Kamanda Ngugi D."/>
            <person name="Goker M."/>
            <person name="Klenk H.P."/>
            <person name="Bajic V."/>
            <person name="Stingl U."/>
        </authorList>
    </citation>
    <scope>NUCLEOTIDE SEQUENCE [LARGE SCALE GENOMIC DNA]</scope>
    <source>
        <strain evidence="4">SCGC-AAA259A05</strain>
    </source>
</reference>
<dbReference type="Gene3D" id="3.40.50.300">
    <property type="entry name" value="P-loop containing nucleotide triphosphate hydrolases"/>
    <property type="match status" value="1"/>
</dbReference>
<evidence type="ECO:0000259" key="3">
    <source>
        <dbReference type="Pfam" id="PF00437"/>
    </source>
</evidence>
<evidence type="ECO:0000256" key="2">
    <source>
        <dbReference type="SAM" id="MobiDB-lite"/>
    </source>
</evidence>
<name>A0A133UAN1_9EURY</name>
<dbReference type="InterPro" id="IPR027417">
    <property type="entry name" value="P-loop_NTPase"/>
</dbReference>
<comment type="caution">
    <text evidence="4">The sequence shown here is derived from an EMBL/GenBank/DDBJ whole genome shotgun (WGS) entry which is preliminary data.</text>
</comment>
<dbReference type="Gene3D" id="3.30.450.380">
    <property type="match status" value="1"/>
</dbReference>
<evidence type="ECO:0000313" key="4">
    <source>
        <dbReference type="EMBL" id="KXA91257.1"/>
    </source>
</evidence>
<organism evidence="4 5">
    <name type="scientific">candidate division MSBL1 archaeon SCGC-AAA259A05</name>
    <dbReference type="NCBI Taxonomy" id="1698259"/>
    <lineage>
        <taxon>Archaea</taxon>
        <taxon>Methanobacteriati</taxon>
        <taxon>Methanobacteriota</taxon>
        <taxon>candidate division MSBL1</taxon>
    </lineage>
</organism>
<dbReference type="InterPro" id="IPR001482">
    <property type="entry name" value="T2SS/T4SS_dom"/>
</dbReference>
<dbReference type="Proteomes" id="UP000070163">
    <property type="component" value="Unassembled WGS sequence"/>
</dbReference>